<dbReference type="PIRSF" id="PIRSF005719">
    <property type="entry name" value="SMC"/>
    <property type="match status" value="1"/>
</dbReference>
<evidence type="ECO:0000256" key="4">
    <source>
        <dbReference type="ARBA" id="ARBA00023054"/>
    </source>
</evidence>
<evidence type="ECO:0000256" key="6">
    <source>
        <dbReference type="ARBA" id="ARBA00023306"/>
    </source>
</evidence>
<feature type="domain" description="SMC hinge" evidence="10">
    <location>
        <begin position="502"/>
        <end position="621"/>
    </location>
</feature>
<evidence type="ECO:0000256" key="2">
    <source>
        <dbReference type="ARBA" id="ARBA00022618"/>
    </source>
</evidence>
<dbReference type="InterPro" id="IPR036277">
    <property type="entry name" value="SMC_hinge_sf"/>
</dbReference>
<gene>
    <name evidence="11" type="ORF">J8273_8196</name>
</gene>
<dbReference type="InterPro" id="IPR010935">
    <property type="entry name" value="SMC_hinge"/>
</dbReference>
<comment type="similarity">
    <text evidence="7">Belongs to the SMC family.</text>
</comment>
<dbReference type="Pfam" id="PF02463">
    <property type="entry name" value="SMC_N"/>
    <property type="match status" value="1"/>
</dbReference>
<dbReference type="OrthoDB" id="5575062at2759"/>
<comment type="caution">
    <text evidence="11">The sequence shown here is derived from an EMBL/GenBank/DDBJ whole genome shotgun (WGS) entry which is preliminary data.</text>
</comment>
<dbReference type="GO" id="GO:0005634">
    <property type="term" value="C:nucleus"/>
    <property type="evidence" value="ECO:0007669"/>
    <property type="project" value="UniProtKB-SubCell"/>
</dbReference>
<evidence type="ECO:0000256" key="7">
    <source>
        <dbReference type="PIRNR" id="PIRNR005719"/>
    </source>
</evidence>
<reference evidence="11" key="1">
    <citation type="submission" date="2021-05" db="EMBL/GenBank/DDBJ databases">
        <title>A free-living protist that lacks canonical eukaryotic 1 DNA replication and segregation systems.</title>
        <authorList>
            <person name="Salas-Leiva D.E."/>
            <person name="Tromer E.C."/>
            <person name="Curtis B.A."/>
            <person name="Jerlstrom-Hultqvist J."/>
            <person name="Kolisko M."/>
            <person name="Yi Z."/>
            <person name="Salas-Leiva J.S."/>
            <person name="Gallot-Lavallee L."/>
            <person name="Kops G.J.P.L."/>
            <person name="Archibald J.M."/>
            <person name="Simpson A.G.B."/>
            <person name="Roger A.J."/>
        </authorList>
    </citation>
    <scope>NUCLEOTIDE SEQUENCE</scope>
    <source>
        <strain evidence="11">BICM</strain>
    </source>
</reference>
<dbReference type="Proteomes" id="UP000717585">
    <property type="component" value="Unassembled WGS sequence"/>
</dbReference>
<dbReference type="Gene3D" id="1.20.5.340">
    <property type="match status" value="1"/>
</dbReference>
<dbReference type="InterPro" id="IPR024704">
    <property type="entry name" value="SMC"/>
</dbReference>
<feature type="region of interest" description="Disordered" evidence="9">
    <location>
        <begin position="842"/>
        <end position="866"/>
    </location>
</feature>
<name>A0A8J6BUA8_9EUKA</name>
<feature type="coiled-coil region" evidence="8">
    <location>
        <begin position="390"/>
        <end position="473"/>
    </location>
</feature>
<evidence type="ECO:0000259" key="10">
    <source>
        <dbReference type="SMART" id="SM00968"/>
    </source>
</evidence>
<dbReference type="GO" id="GO:0007062">
    <property type="term" value="P:sister chromatid cohesion"/>
    <property type="evidence" value="ECO:0007669"/>
    <property type="project" value="TreeGrafter"/>
</dbReference>
<accession>A0A8J6BUA8</accession>
<keyword evidence="12" id="KW-1185">Reference proteome</keyword>
<feature type="coiled-coil region" evidence="8">
    <location>
        <begin position="701"/>
        <end position="749"/>
    </location>
</feature>
<evidence type="ECO:0000313" key="12">
    <source>
        <dbReference type="Proteomes" id="UP000717585"/>
    </source>
</evidence>
<keyword evidence="3" id="KW-0498">Mitosis</keyword>
<dbReference type="SUPFAM" id="SSF52540">
    <property type="entry name" value="P-loop containing nucleoside triphosphate hydrolases"/>
    <property type="match status" value="1"/>
</dbReference>
<protein>
    <recommendedName>
        <fullName evidence="7">Structural maintenance of chromosomes protein</fullName>
    </recommendedName>
</protein>
<dbReference type="PANTHER" id="PTHR18937:SF12">
    <property type="entry name" value="STRUCTURAL MAINTENANCE OF CHROMOSOMES PROTEIN"/>
    <property type="match status" value="1"/>
</dbReference>
<keyword evidence="4 8" id="KW-0175">Coiled coil</keyword>
<dbReference type="SUPFAM" id="SSF75553">
    <property type="entry name" value="Smc hinge domain"/>
    <property type="match status" value="1"/>
</dbReference>
<evidence type="ECO:0000256" key="1">
    <source>
        <dbReference type="ARBA" id="ARBA00004123"/>
    </source>
</evidence>
<dbReference type="EMBL" id="JAHDYR010000066">
    <property type="protein sequence ID" value="KAG9390156.1"/>
    <property type="molecule type" value="Genomic_DNA"/>
</dbReference>
<keyword evidence="2" id="KW-0132">Cell division</keyword>
<evidence type="ECO:0000256" key="3">
    <source>
        <dbReference type="ARBA" id="ARBA00022776"/>
    </source>
</evidence>
<keyword evidence="5 7" id="KW-0539">Nucleus</keyword>
<dbReference type="Gene3D" id="3.30.70.1620">
    <property type="match status" value="1"/>
</dbReference>
<evidence type="ECO:0000256" key="8">
    <source>
        <dbReference type="SAM" id="Coils"/>
    </source>
</evidence>
<proteinExistence type="inferred from homology"/>
<dbReference type="GO" id="GO:0005524">
    <property type="term" value="F:ATP binding"/>
    <property type="evidence" value="ECO:0007669"/>
    <property type="project" value="InterPro"/>
</dbReference>
<dbReference type="AlphaFoldDB" id="A0A8J6BUA8"/>
<dbReference type="Pfam" id="PF06470">
    <property type="entry name" value="SMC_hinge"/>
    <property type="match status" value="1"/>
</dbReference>
<dbReference type="GO" id="GO:0003677">
    <property type="term" value="F:DNA binding"/>
    <property type="evidence" value="ECO:0007669"/>
    <property type="project" value="TreeGrafter"/>
</dbReference>
<dbReference type="GO" id="GO:0008278">
    <property type="term" value="C:cohesin complex"/>
    <property type="evidence" value="ECO:0007669"/>
    <property type="project" value="TreeGrafter"/>
</dbReference>
<comment type="subcellular location">
    <subcellularLocation>
        <location evidence="1 7">Nucleus</location>
    </subcellularLocation>
</comment>
<evidence type="ECO:0000313" key="11">
    <source>
        <dbReference type="EMBL" id="KAG9390156.1"/>
    </source>
</evidence>
<dbReference type="PANTHER" id="PTHR18937">
    <property type="entry name" value="STRUCTURAL MAINTENANCE OF CHROMOSOMES SMC FAMILY MEMBER"/>
    <property type="match status" value="1"/>
</dbReference>
<dbReference type="InterPro" id="IPR027417">
    <property type="entry name" value="P-loop_NTPase"/>
</dbReference>
<dbReference type="Gene3D" id="1.20.1060.20">
    <property type="match status" value="1"/>
</dbReference>
<dbReference type="Gene3D" id="3.40.50.300">
    <property type="entry name" value="P-loop containing nucleotide triphosphate hydrolases"/>
    <property type="match status" value="2"/>
</dbReference>
<dbReference type="GO" id="GO:0016887">
    <property type="term" value="F:ATP hydrolysis activity"/>
    <property type="evidence" value="ECO:0007669"/>
    <property type="project" value="InterPro"/>
</dbReference>
<evidence type="ECO:0000256" key="9">
    <source>
        <dbReference type="SAM" id="MobiDB-lite"/>
    </source>
</evidence>
<dbReference type="SMART" id="SM00968">
    <property type="entry name" value="SMC_hinge"/>
    <property type="match status" value="1"/>
</dbReference>
<sequence>MRISQLKFQDFKSYKGEVVVPFDEHLSAIIGPNGCGKSNIMDGICFVLGLPKSYMRVATIDKLICWDAEDEKRALVEITFIDTKHPSRELRYSRSVQVDGRTPRSTFRIGNKIVSAEEYESSLVSIGVTVTQPTSFLIQQGSVMRIAEQASVDLTALIEELSGSGKFRKAFIERRIALEEAKTRQFNESVNKRTMQGQAKALKHQVNELKRYNDLKEKRKDCQEEAMMLRIGQSRHRLQEATATRDKAKADIAECVALIQSAEKTRTAVFREAQGLNKAMIETKAELAALDSAQPDTDDLEARVTFLRQRGKEYKGALKELAEQLKKEQADNERDAGLLDETDAHLKALESTPASILDGELADEYAELKKEFEHKHADLVAKANKEAAVDDQLEALLTSAKERVEETEASIRRHQEQIGATETKRAGLQQGLSRMGHRVTHARNEVDALQERLNSFETEKAEIQRELRTVDEQLGSSAASRQMNRAAERARQTVTELRSSVLGVYGTVSDLIRPKKDRETAAVVVGLGRHVDSIVVDTLETANKCMELLRLKTGGRRKFLPLETIRAKAIDPAIADRVKQGRGRKMLYDAVTFEENFKTIAQFVCQNTVLAPTIEDAQAVAWPNQGKRVRTVAMTKRCELFLKSGTISTSGNLADRTAKYSEAAMGELRAKRDALNSRLADHSVRRYHEISEELQGAQGSCQAALRKQEAATNEIDQAQAVIEGHESSCEKIRRSLEALESERDSRQAEYEAHHDVHCETLERLNKEADRFYKAFIKRVQKAGLKVQNVRDLEGDTKSARRRQKEERMRLVERRERLKTAMDIRAKKHTEVHVAKAEERVKTNEAQLADSEKASKAAYGKSKTAKKQREALEAKLGELTDKKDDLVARKKASTDAVGENKRRRDRAESLLSSAAQRIADHKRTLTGHFNTLRMQNLELTGYRSQGKRARAHATQTFGLTAFVSDTQQTDEDVYDDIEAFFDTLNFKAFKDIISSDAKVDEELARLRGAVKETQAELDAMVPNHNVEGEFDHITERLGEHEAQLNEVAAAVEEAERLFQVCKKQRTDLFVETANDLSAAIQQTYAVLTGEAGSVQGKAEIQLESDDPFVSEDAACQLRVMPPRKRYISMSELSGGEKTMAALALIFAMRMVRPAPFFVMDEVDAALDQTNVTRLVDFITGLRHETQVLLVSLKTEVYETAQRLVGVTRPPNMSTQVYVLDNDTGYDGRETDTELGSVAQSNLDSMDASAIEGGSLLHGY</sequence>
<evidence type="ECO:0000256" key="5">
    <source>
        <dbReference type="ARBA" id="ARBA00023242"/>
    </source>
</evidence>
<organism evidence="11 12">
    <name type="scientific">Carpediemonas membranifera</name>
    <dbReference type="NCBI Taxonomy" id="201153"/>
    <lineage>
        <taxon>Eukaryota</taxon>
        <taxon>Metamonada</taxon>
        <taxon>Carpediemonas-like organisms</taxon>
        <taxon>Carpediemonas</taxon>
    </lineage>
</organism>
<keyword evidence="6" id="KW-0131">Cell cycle</keyword>
<dbReference type="InterPro" id="IPR003395">
    <property type="entry name" value="RecF/RecN/SMC_N"/>
</dbReference>
<dbReference type="GO" id="GO:0051301">
    <property type="term" value="P:cell division"/>
    <property type="evidence" value="ECO:0007669"/>
    <property type="project" value="UniProtKB-KW"/>
</dbReference>